<feature type="domain" description="DUF7086" evidence="1">
    <location>
        <begin position="93"/>
        <end position="231"/>
    </location>
</feature>
<protein>
    <recommendedName>
        <fullName evidence="1">DUF7086 domain-containing protein</fullName>
    </recommendedName>
</protein>
<name>A0A7J6VXE1_THATH</name>
<comment type="caution">
    <text evidence="2">The sequence shown here is derived from an EMBL/GenBank/DDBJ whole genome shotgun (WGS) entry which is preliminary data.</text>
</comment>
<dbReference type="AlphaFoldDB" id="A0A7J6VXE1"/>
<evidence type="ECO:0000313" key="3">
    <source>
        <dbReference type="Proteomes" id="UP000554482"/>
    </source>
</evidence>
<proteinExistence type="predicted"/>
<evidence type="ECO:0000313" key="2">
    <source>
        <dbReference type="EMBL" id="KAF5189806.1"/>
    </source>
</evidence>
<reference evidence="2 3" key="1">
    <citation type="submission" date="2020-06" db="EMBL/GenBank/DDBJ databases">
        <title>Transcriptomic and genomic resources for Thalictrum thalictroides and T. hernandezii: Facilitating candidate gene discovery in an emerging model plant lineage.</title>
        <authorList>
            <person name="Arias T."/>
            <person name="Riano-Pachon D.M."/>
            <person name="Di Stilio V.S."/>
        </authorList>
    </citation>
    <scope>NUCLEOTIDE SEQUENCE [LARGE SCALE GENOMIC DNA]</scope>
    <source>
        <strain evidence="3">cv. WT478/WT964</strain>
        <tissue evidence="2">Leaves</tissue>
    </source>
</reference>
<keyword evidence="3" id="KW-1185">Reference proteome</keyword>
<gene>
    <name evidence="2" type="ORF">FRX31_020610</name>
</gene>
<accession>A0A7J6VXE1</accession>
<dbReference type="Proteomes" id="UP000554482">
    <property type="component" value="Unassembled WGS sequence"/>
</dbReference>
<dbReference type="PANTHER" id="PTHR34272:SF1">
    <property type="entry name" value="EXPRESSED PROTEIN"/>
    <property type="match status" value="1"/>
</dbReference>
<dbReference type="PANTHER" id="PTHR34272">
    <property type="entry name" value="EXPRESSED PROTEIN"/>
    <property type="match status" value="1"/>
</dbReference>
<sequence length="249" mass="28768">MEHLDPGLNLDLSLSSMNDLHQQFNNNEVQQHLQDHQEEVVLGVQHVQQEEVVHGVQQELQEEIVLGIDHNIQFEHHQPLNLPVLNPVLPSLEEFTARDISVIQGRIQCNNCKHRRTVQINLIAGYTRIFNFFQNLDNRRNFFSLQDNSGDLMPEPDDMKCTSCKRAHSMRPEANLQINQGNWGDWLFILLGKWICMVDHDHLVGLFPGNEYVGDNRNLQFDSCMGLLSQLDPIGSQQLLYLYAPIWVL</sequence>
<organism evidence="2 3">
    <name type="scientific">Thalictrum thalictroides</name>
    <name type="common">Rue-anemone</name>
    <name type="synonym">Anemone thalictroides</name>
    <dbReference type="NCBI Taxonomy" id="46969"/>
    <lineage>
        <taxon>Eukaryota</taxon>
        <taxon>Viridiplantae</taxon>
        <taxon>Streptophyta</taxon>
        <taxon>Embryophyta</taxon>
        <taxon>Tracheophyta</taxon>
        <taxon>Spermatophyta</taxon>
        <taxon>Magnoliopsida</taxon>
        <taxon>Ranunculales</taxon>
        <taxon>Ranunculaceae</taxon>
        <taxon>Thalictroideae</taxon>
        <taxon>Thalictrum</taxon>
    </lineage>
</organism>
<evidence type="ECO:0000259" key="1">
    <source>
        <dbReference type="Pfam" id="PF23324"/>
    </source>
</evidence>
<dbReference type="InterPro" id="IPR055513">
    <property type="entry name" value="DUF7086"/>
</dbReference>
<dbReference type="EMBL" id="JABWDY010024977">
    <property type="protein sequence ID" value="KAF5189806.1"/>
    <property type="molecule type" value="Genomic_DNA"/>
</dbReference>
<dbReference type="Pfam" id="PF23324">
    <property type="entry name" value="DUF7086"/>
    <property type="match status" value="1"/>
</dbReference>